<feature type="domain" description="Bacteriophage lysin" evidence="1">
    <location>
        <begin position="19"/>
        <end position="124"/>
    </location>
</feature>
<dbReference type="InterPro" id="IPR041219">
    <property type="entry name" value="Phage_lysozyme2"/>
</dbReference>
<reference evidence="3" key="1">
    <citation type="journal article" date="2021" name="Proc. Natl. Acad. Sci. U.S.A.">
        <title>A Catalog of Tens of Thousands of Viruses from Human Metagenomes Reveals Hidden Associations with Chronic Diseases.</title>
        <authorList>
            <person name="Tisza M.J."/>
            <person name="Buck C.B."/>
        </authorList>
    </citation>
    <scope>NUCLEOTIDE SEQUENCE</scope>
    <source>
        <strain evidence="3">Ct3lO13</strain>
    </source>
</reference>
<sequence>MPSINGAYTWAVNCCNLPKVGYSQTYRNQQTVNGITYYDCSSFINYALLAGGFSTPQYAPNNNAFTTYDMEGVLQQLGFTRVTDGVIKAGDIGVSDTHTEMCYKGGTGKGVFMGAHGRNGIALVNQVSIGSSSGDPNYERTFPRIWRYGDGASGEVGYTWIIGTDSEYFEDYGDKQKNNAACIYSYFYFKGWTLQAIAGLCGNIMQESKFNPALIEIGGTGHGLVQWTPPSNLYDVLDVLYGSHNDWQDGDKQCNVLYAEYEESTGLAHRGIEPQWYPSSYSSMDWKTWASSTQDPGELALIFQANYERPASLHSERAEYARKWYDILKLIDPKQPGYNTRDQEKYKMPIWMMINYRL</sequence>
<accession>A0A8S5QR08</accession>
<dbReference type="InterPro" id="IPR008044">
    <property type="entry name" value="Phage_lysin"/>
</dbReference>
<organism evidence="3">
    <name type="scientific">Podoviridae sp. ct3lO13</name>
    <dbReference type="NCBI Taxonomy" id="2826538"/>
    <lineage>
        <taxon>Viruses</taxon>
        <taxon>Duplodnaviria</taxon>
        <taxon>Heunggongvirae</taxon>
        <taxon>Uroviricota</taxon>
        <taxon>Caudoviricetes</taxon>
    </lineage>
</organism>
<dbReference type="EMBL" id="BK015715">
    <property type="protein sequence ID" value="DAE21703.1"/>
    <property type="molecule type" value="Genomic_DNA"/>
</dbReference>
<evidence type="ECO:0000313" key="3">
    <source>
        <dbReference type="EMBL" id="DAE21703.1"/>
    </source>
</evidence>
<protein>
    <submittedName>
        <fullName evidence="3">Morphogenesis protein 1 hydrolase</fullName>
    </submittedName>
</protein>
<evidence type="ECO:0000259" key="2">
    <source>
        <dbReference type="Pfam" id="PF18013"/>
    </source>
</evidence>
<dbReference type="GO" id="GO:0016787">
    <property type="term" value="F:hydrolase activity"/>
    <property type="evidence" value="ECO:0007669"/>
    <property type="project" value="UniProtKB-KW"/>
</dbReference>
<dbReference type="Pfam" id="PF18013">
    <property type="entry name" value="Phage_lysozyme2"/>
    <property type="match status" value="1"/>
</dbReference>
<evidence type="ECO:0000259" key="1">
    <source>
        <dbReference type="Pfam" id="PF05382"/>
    </source>
</evidence>
<proteinExistence type="predicted"/>
<name>A0A8S5QR08_9CAUD</name>
<dbReference type="Pfam" id="PF05382">
    <property type="entry name" value="Amidase_5"/>
    <property type="match status" value="1"/>
</dbReference>
<feature type="domain" description="Phage tail lysozyme" evidence="2">
    <location>
        <begin position="179"/>
        <end position="328"/>
    </location>
</feature>
<keyword evidence="3" id="KW-0378">Hydrolase</keyword>
<dbReference type="Gene3D" id="1.10.530.10">
    <property type="match status" value="1"/>
</dbReference>